<name>A0A7R7DTR1_9ACTN</name>
<keyword evidence="1" id="KW-0805">Transcription regulation</keyword>
<sequence length="292" mass="32120">MLCGMPTQSDQLADLDPDDPRSPAQQIANALRAAILTGKLAPGDKLPSQNDLAARYNVARETVKRGLALLHAENLTVSRQGSGVFVRQRTERAVGLRPHIEAAFQRAHVSIDFAGFSGETLNGALAEPLDKVRAGRLTPESIAIRLLLSDLDRPTSLPSNAETGEDDPAVRARADRIVRRSVEGITEAVHELATMGLVHSARVEVRTHDMPPSFKLYVLNGTEAFFGLYQVVDNRVSIDGTPTVIRDVLGKDSELFHFADTDGDTSISREFIDQLQQWFNTRWETIAKDYPL</sequence>
<dbReference type="GO" id="GO:0003700">
    <property type="term" value="F:DNA-binding transcription factor activity"/>
    <property type="evidence" value="ECO:0007669"/>
    <property type="project" value="InterPro"/>
</dbReference>
<dbReference type="PROSITE" id="PS50949">
    <property type="entry name" value="HTH_GNTR"/>
    <property type="match status" value="1"/>
</dbReference>
<evidence type="ECO:0000313" key="6">
    <source>
        <dbReference type="EMBL" id="BCJ37576.1"/>
    </source>
</evidence>
<feature type="compositionally biased region" description="Polar residues" evidence="4">
    <location>
        <begin position="1"/>
        <end position="11"/>
    </location>
</feature>
<protein>
    <submittedName>
        <fullName evidence="6">GntR family transcriptional regulator</fullName>
    </submittedName>
</protein>
<dbReference type="CDD" id="cd07377">
    <property type="entry name" value="WHTH_GntR"/>
    <property type="match status" value="1"/>
</dbReference>
<dbReference type="KEGG" id="atl:Athai_50790"/>
<dbReference type="InterPro" id="IPR036388">
    <property type="entry name" value="WH-like_DNA-bd_sf"/>
</dbReference>
<dbReference type="InterPro" id="IPR050679">
    <property type="entry name" value="Bact_HTH_transcr_reg"/>
</dbReference>
<keyword evidence="3" id="KW-0804">Transcription</keyword>
<reference evidence="6 7" key="1">
    <citation type="submission" date="2020-08" db="EMBL/GenBank/DDBJ databases">
        <title>Whole genome shotgun sequence of Actinocatenispora thailandica NBRC 105041.</title>
        <authorList>
            <person name="Komaki H."/>
            <person name="Tamura T."/>
        </authorList>
    </citation>
    <scope>NUCLEOTIDE SEQUENCE [LARGE SCALE GENOMIC DNA]</scope>
    <source>
        <strain evidence="6 7">NBRC 105041</strain>
    </source>
</reference>
<keyword evidence="7" id="KW-1185">Reference proteome</keyword>
<evidence type="ECO:0000256" key="3">
    <source>
        <dbReference type="ARBA" id="ARBA00023163"/>
    </source>
</evidence>
<evidence type="ECO:0000259" key="5">
    <source>
        <dbReference type="PROSITE" id="PS50949"/>
    </source>
</evidence>
<dbReference type="EMBL" id="AP023355">
    <property type="protein sequence ID" value="BCJ37576.1"/>
    <property type="molecule type" value="Genomic_DNA"/>
</dbReference>
<dbReference type="PANTHER" id="PTHR44846:SF17">
    <property type="entry name" value="GNTR-FAMILY TRANSCRIPTIONAL REGULATOR"/>
    <property type="match status" value="1"/>
</dbReference>
<accession>A0A7R7DTR1</accession>
<dbReference type="SUPFAM" id="SSF46785">
    <property type="entry name" value="Winged helix' DNA-binding domain"/>
    <property type="match status" value="1"/>
</dbReference>
<evidence type="ECO:0000256" key="2">
    <source>
        <dbReference type="ARBA" id="ARBA00023125"/>
    </source>
</evidence>
<dbReference type="Gene3D" id="1.10.10.10">
    <property type="entry name" value="Winged helix-like DNA-binding domain superfamily/Winged helix DNA-binding domain"/>
    <property type="match status" value="1"/>
</dbReference>
<evidence type="ECO:0000313" key="7">
    <source>
        <dbReference type="Proteomes" id="UP000611640"/>
    </source>
</evidence>
<dbReference type="SMART" id="SM00345">
    <property type="entry name" value="HTH_GNTR"/>
    <property type="match status" value="1"/>
</dbReference>
<evidence type="ECO:0000256" key="1">
    <source>
        <dbReference type="ARBA" id="ARBA00023015"/>
    </source>
</evidence>
<keyword evidence="2" id="KW-0238">DNA-binding</keyword>
<dbReference type="PANTHER" id="PTHR44846">
    <property type="entry name" value="MANNOSYL-D-GLYCERATE TRANSPORT/METABOLISM SYSTEM REPRESSOR MNGR-RELATED"/>
    <property type="match status" value="1"/>
</dbReference>
<dbReference type="PRINTS" id="PR00035">
    <property type="entry name" value="HTHGNTR"/>
</dbReference>
<feature type="region of interest" description="Disordered" evidence="4">
    <location>
        <begin position="1"/>
        <end position="22"/>
    </location>
</feature>
<proteinExistence type="predicted"/>
<feature type="domain" description="HTH gntR-type" evidence="5">
    <location>
        <begin position="21"/>
        <end position="89"/>
    </location>
</feature>
<gene>
    <name evidence="6" type="ORF">Athai_50790</name>
</gene>
<organism evidence="6 7">
    <name type="scientific">Actinocatenispora thailandica</name>
    <dbReference type="NCBI Taxonomy" id="227318"/>
    <lineage>
        <taxon>Bacteria</taxon>
        <taxon>Bacillati</taxon>
        <taxon>Actinomycetota</taxon>
        <taxon>Actinomycetes</taxon>
        <taxon>Micromonosporales</taxon>
        <taxon>Micromonosporaceae</taxon>
        <taxon>Actinocatenispora</taxon>
    </lineage>
</organism>
<dbReference type="Proteomes" id="UP000611640">
    <property type="component" value="Chromosome"/>
</dbReference>
<dbReference type="AlphaFoldDB" id="A0A7R7DTR1"/>
<dbReference type="GO" id="GO:0003677">
    <property type="term" value="F:DNA binding"/>
    <property type="evidence" value="ECO:0007669"/>
    <property type="project" value="UniProtKB-KW"/>
</dbReference>
<dbReference type="InterPro" id="IPR036390">
    <property type="entry name" value="WH_DNA-bd_sf"/>
</dbReference>
<dbReference type="GO" id="GO:0045892">
    <property type="term" value="P:negative regulation of DNA-templated transcription"/>
    <property type="evidence" value="ECO:0007669"/>
    <property type="project" value="TreeGrafter"/>
</dbReference>
<evidence type="ECO:0000256" key="4">
    <source>
        <dbReference type="SAM" id="MobiDB-lite"/>
    </source>
</evidence>
<dbReference type="Pfam" id="PF00392">
    <property type="entry name" value="GntR"/>
    <property type="match status" value="1"/>
</dbReference>
<dbReference type="InterPro" id="IPR000524">
    <property type="entry name" value="Tscrpt_reg_HTH_GntR"/>
</dbReference>